<feature type="compositionally biased region" description="Polar residues" evidence="1">
    <location>
        <begin position="302"/>
        <end position="319"/>
    </location>
</feature>
<gene>
    <name evidence="3" type="ORF">FRD01_08845</name>
</gene>
<evidence type="ECO:0000256" key="2">
    <source>
        <dbReference type="SAM" id="SignalP"/>
    </source>
</evidence>
<dbReference type="NCBIfam" id="TIGR03382">
    <property type="entry name" value="GC_trans_RRR"/>
    <property type="match status" value="1"/>
</dbReference>
<feature type="region of interest" description="Disordered" evidence="1">
    <location>
        <begin position="169"/>
        <end position="188"/>
    </location>
</feature>
<reference evidence="3 4" key="1">
    <citation type="submission" date="2019-08" db="EMBL/GenBank/DDBJ databases">
        <authorList>
            <person name="Liang Q."/>
        </authorList>
    </citation>
    <scope>NUCLEOTIDE SEQUENCE [LARGE SCALE GENOMIC DNA]</scope>
    <source>
        <strain evidence="3 4">V1718</strain>
    </source>
</reference>
<keyword evidence="2" id="KW-0732">Signal</keyword>
<dbReference type="EMBL" id="CP042467">
    <property type="protein sequence ID" value="QED27343.1"/>
    <property type="molecule type" value="Genomic_DNA"/>
</dbReference>
<evidence type="ECO:0000256" key="1">
    <source>
        <dbReference type="SAM" id="MobiDB-lite"/>
    </source>
</evidence>
<dbReference type="AlphaFoldDB" id="A0A5B8XTC8"/>
<feature type="compositionally biased region" description="Acidic residues" evidence="1">
    <location>
        <begin position="235"/>
        <end position="246"/>
    </location>
</feature>
<organism evidence="3 4">
    <name type="scientific">Microvenator marinus</name>
    <dbReference type="NCBI Taxonomy" id="2600177"/>
    <lineage>
        <taxon>Bacteria</taxon>
        <taxon>Deltaproteobacteria</taxon>
        <taxon>Bradymonadales</taxon>
        <taxon>Microvenatoraceae</taxon>
        <taxon>Microvenator</taxon>
    </lineage>
</organism>
<feature type="region of interest" description="Disordered" evidence="1">
    <location>
        <begin position="274"/>
        <end position="319"/>
    </location>
</feature>
<accession>A0A5B8XTC8</accession>
<protein>
    <submittedName>
        <fullName evidence="3">Uncharacterized protein</fullName>
    </submittedName>
</protein>
<evidence type="ECO:0000313" key="3">
    <source>
        <dbReference type="EMBL" id="QED27343.1"/>
    </source>
</evidence>
<dbReference type="KEGG" id="bbae:FRD01_08845"/>
<dbReference type="InterPro" id="IPR024038">
    <property type="entry name" value="MYXO-CTERM"/>
</dbReference>
<sequence length="343" mass="35785">MKREMMMKHTLNTLTLMAALLAFSNAEARTPVQECTSDADCPDSYTCITEDVGACPPCESGMECEPCSSTSYSYCSPPPPEECESDADCEGDNVCVSYTYESCTGGDVVCAADPDGNTTCDDEPEVEVNCESHSEAYCVPPYYAPCQVDADCGGGFACKDIEICSCSSDPSPEPEPGTGNGSDGAPDEGSCECGPTGDKYCELIPVECETDADCGAGQSCQDLYGGETEPAPLPADDDPDTMDGDTGDTGSGEIMPYPEESYCIPDGYWGTPVYSGDDSAGEQAPVGNASGAERVGWGEGDSSGSKATDSGCSATNSNATLGWLGLFGLIALRRRRRASRSNR</sequence>
<name>A0A5B8XTC8_9DELT</name>
<feature type="chain" id="PRO_5023077352" evidence="2">
    <location>
        <begin position="29"/>
        <end position="343"/>
    </location>
</feature>
<dbReference type="Proteomes" id="UP000321595">
    <property type="component" value="Chromosome"/>
</dbReference>
<proteinExistence type="predicted"/>
<dbReference type="InterPro" id="IPR017756">
    <property type="entry name" value="TM_Gly-Cys-Arg_CS"/>
</dbReference>
<evidence type="ECO:0000313" key="4">
    <source>
        <dbReference type="Proteomes" id="UP000321595"/>
    </source>
</evidence>
<keyword evidence="4" id="KW-1185">Reference proteome</keyword>
<feature type="region of interest" description="Disordered" evidence="1">
    <location>
        <begin position="225"/>
        <end position="258"/>
    </location>
</feature>
<dbReference type="NCBIfam" id="TIGR03901">
    <property type="entry name" value="MYXO-CTERM"/>
    <property type="match status" value="1"/>
</dbReference>
<feature type="signal peptide" evidence="2">
    <location>
        <begin position="1"/>
        <end position="28"/>
    </location>
</feature>